<evidence type="ECO:0000313" key="2">
    <source>
        <dbReference type="Proteomes" id="UP001604277"/>
    </source>
</evidence>
<proteinExistence type="predicted"/>
<keyword evidence="2" id="KW-1185">Reference proteome</keyword>
<organism evidence="1 2">
    <name type="scientific">Forsythia ovata</name>
    <dbReference type="NCBI Taxonomy" id="205694"/>
    <lineage>
        <taxon>Eukaryota</taxon>
        <taxon>Viridiplantae</taxon>
        <taxon>Streptophyta</taxon>
        <taxon>Embryophyta</taxon>
        <taxon>Tracheophyta</taxon>
        <taxon>Spermatophyta</taxon>
        <taxon>Magnoliopsida</taxon>
        <taxon>eudicotyledons</taxon>
        <taxon>Gunneridae</taxon>
        <taxon>Pentapetalae</taxon>
        <taxon>asterids</taxon>
        <taxon>lamiids</taxon>
        <taxon>Lamiales</taxon>
        <taxon>Oleaceae</taxon>
        <taxon>Forsythieae</taxon>
        <taxon>Forsythia</taxon>
    </lineage>
</organism>
<accession>A0ABD1TTI4</accession>
<dbReference type="AlphaFoldDB" id="A0ABD1TTI4"/>
<reference evidence="2" key="1">
    <citation type="submission" date="2024-07" db="EMBL/GenBank/DDBJ databases">
        <title>Two chromosome-level genome assemblies of Korean endemic species Abeliophyllum distichum and Forsythia ovata (Oleaceae).</title>
        <authorList>
            <person name="Jang H."/>
        </authorList>
    </citation>
    <scope>NUCLEOTIDE SEQUENCE [LARGE SCALE GENOMIC DNA]</scope>
</reference>
<name>A0ABD1TTI4_9LAMI</name>
<gene>
    <name evidence="1" type="ORF">Fot_30008</name>
</gene>
<dbReference type="EMBL" id="JBFOLJ010000008">
    <property type="protein sequence ID" value="KAL2516037.1"/>
    <property type="molecule type" value="Genomic_DNA"/>
</dbReference>
<protein>
    <submittedName>
        <fullName evidence="1">Uncharacterized protein</fullName>
    </submittedName>
</protein>
<sequence length="106" mass="12767">MQYTNGQIKKSSVQDCTMNEFSRLTGCDTVYVKPETWDMNSLNFSQVKMMAYKDSPEYEQHDPFYRLRSCTTAKNKAYIANNQRPTQNPNYDRFWWYRQIPTCRQH</sequence>
<dbReference type="Proteomes" id="UP001604277">
    <property type="component" value="Unassembled WGS sequence"/>
</dbReference>
<evidence type="ECO:0000313" key="1">
    <source>
        <dbReference type="EMBL" id="KAL2516037.1"/>
    </source>
</evidence>
<comment type="caution">
    <text evidence="1">The sequence shown here is derived from an EMBL/GenBank/DDBJ whole genome shotgun (WGS) entry which is preliminary data.</text>
</comment>